<evidence type="ECO:0000259" key="3">
    <source>
        <dbReference type="Pfam" id="PF01494"/>
    </source>
</evidence>
<evidence type="ECO:0000256" key="1">
    <source>
        <dbReference type="ARBA" id="ARBA00023002"/>
    </source>
</evidence>
<sequence>MRNQTEFTIIGGGVAGLTAAIALQNLGREYQLFEQAEELKGIGAGFGLAANAMHALDLLGLRDEVEQYGYYLDSFAILDQKGNVLADPNTKDISAKYKQWNFAIHRADLHLYLLSKINQEHLFLGKRALTLEQDHDGVTIHFQDGTQQRSKYLIIADGVKSPLRQFLVPSATPRYAGYSCWRATIDNSQIKLKKGTETWGKSGRFGMTPLINDRIYWYACINGPQQNPTFKQYTIADLSRIFRDYHDPIPALLDNTRNEDLIWSDIIDLKPLDHLAYGRVLIIGDAGHACTPNMGQGACQAIEDVAVLVDELQQPKAVMDAFAAFERRRKSRVKYITDTSKFIGEVAQWENPALISLRNLIMKVTPDRINQRALDRLFKQDFMTLNKN</sequence>
<dbReference type="AlphaFoldDB" id="A0A1H5S444"/>
<dbReference type="InterPro" id="IPR002938">
    <property type="entry name" value="FAD-bd"/>
</dbReference>
<feature type="domain" description="FAD-binding" evidence="3">
    <location>
        <begin position="5"/>
        <end position="338"/>
    </location>
</feature>
<organism evidence="4 5">
    <name type="scientific">Sphingobacterium lactis</name>
    <dbReference type="NCBI Taxonomy" id="797291"/>
    <lineage>
        <taxon>Bacteria</taxon>
        <taxon>Pseudomonadati</taxon>
        <taxon>Bacteroidota</taxon>
        <taxon>Sphingobacteriia</taxon>
        <taxon>Sphingobacteriales</taxon>
        <taxon>Sphingobacteriaceae</taxon>
        <taxon>Sphingobacterium</taxon>
    </lineage>
</organism>
<dbReference type="PANTHER" id="PTHR13789:SF309">
    <property type="entry name" value="PUTATIVE (AFU_ORTHOLOGUE AFUA_6G14510)-RELATED"/>
    <property type="match status" value="1"/>
</dbReference>
<dbReference type="EMBL" id="FNUT01000001">
    <property type="protein sequence ID" value="SEF45386.1"/>
    <property type="molecule type" value="Genomic_DNA"/>
</dbReference>
<evidence type="ECO:0000256" key="2">
    <source>
        <dbReference type="ARBA" id="ARBA00023033"/>
    </source>
</evidence>
<dbReference type="Proteomes" id="UP000236731">
    <property type="component" value="Unassembled WGS sequence"/>
</dbReference>
<dbReference type="InterPro" id="IPR050493">
    <property type="entry name" value="FAD-dep_Monooxygenase_BioMet"/>
</dbReference>
<keyword evidence="1" id="KW-0560">Oxidoreductase</keyword>
<dbReference type="GO" id="GO:0071949">
    <property type="term" value="F:FAD binding"/>
    <property type="evidence" value="ECO:0007669"/>
    <property type="project" value="InterPro"/>
</dbReference>
<dbReference type="Pfam" id="PF01494">
    <property type="entry name" value="FAD_binding_3"/>
    <property type="match status" value="1"/>
</dbReference>
<dbReference type="InterPro" id="IPR036188">
    <property type="entry name" value="FAD/NAD-bd_sf"/>
</dbReference>
<dbReference type="OrthoDB" id="9766816at2"/>
<protein>
    <submittedName>
        <fullName evidence="4">2-polyprenyl-6-methoxyphenol hydroxylase</fullName>
    </submittedName>
</protein>
<keyword evidence="2" id="KW-0503">Monooxygenase</keyword>
<gene>
    <name evidence="4" type="ORF">SAMN05421877_101161</name>
</gene>
<evidence type="ECO:0000313" key="5">
    <source>
        <dbReference type="Proteomes" id="UP000236731"/>
    </source>
</evidence>
<dbReference type="PANTHER" id="PTHR13789">
    <property type="entry name" value="MONOOXYGENASE"/>
    <property type="match status" value="1"/>
</dbReference>
<name>A0A1H5S444_9SPHI</name>
<dbReference type="NCBIfam" id="NF005243">
    <property type="entry name" value="PRK06753.1"/>
    <property type="match status" value="1"/>
</dbReference>
<keyword evidence="5" id="KW-1185">Reference proteome</keyword>
<dbReference type="PRINTS" id="PR00420">
    <property type="entry name" value="RNGMNOXGNASE"/>
</dbReference>
<reference evidence="5" key="1">
    <citation type="submission" date="2016-10" db="EMBL/GenBank/DDBJ databases">
        <authorList>
            <person name="Varghese N."/>
            <person name="Submissions S."/>
        </authorList>
    </citation>
    <scope>NUCLEOTIDE SEQUENCE [LARGE SCALE GENOMIC DNA]</scope>
    <source>
        <strain evidence="5">DSM 22361</strain>
    </source>
</reference>
<dbReference type="Gene3D" id="3.50.50.60">
    <property type="entry name" value="FAD/NAD(P)-binding domain"/>
    <property type="match status" value="1"/>
</dbReference>
<proteinExistence type="predicted"/>
<evidence type="ECO:0000313" key="4">
    <source>
        <dbReference type="EMBL" id="SEF45386.1"/>
    </source>
</evidence>
<accession>A0A1H5S444</accession>
<dbReference type="SUPFAM" id="SSF51905">
    <property type="entry name" value="FAD/NAD(P)-binding domain"/>
    <property type="match status" value="1"/>
</dbReference>
<dbReference type="GO" id="GO:0004497">
    <property type="term" value="F:monooxygenase activity"/>
    <property type="evidence" value="ECO:0007669"/>
    <property type="project" value="UniProtKB-KW"/>
</dbReference>
<dbReference type="RefSeq" id="WP_103904827.1">
    <property type="nucleotide sequence ID" value="NZ_CP049246.1"/>
</dbReference>